<dbReference type="AlphaFoldDB" id="A0A8S3PV76"/>
<evidence type="ECO:0000256" key="3">
    <source>
        <dbReference type="ARBA" id="ARBA00009183"/>
    </source>
</evidence>
<dbReference type="InterPro" id="IPR050346">
    <property type="entry name" value="FMO-like"/>
</dbReference>
<dbReference type="PRINTS" id="PR01121">
    <property type="entry name" value="FMOXYGENASE1"/>
</dbReference>
<dbReference type="GO" id="GO:0034899">
    <property type="term" value="F:trimethylamine monooxygenase activity"/>
    <property type="evidence" value="ECO:0007669"/>
    <property type="project" value="UniProtKB-EC"/>
</dbReference>
<evidence type="ECO:0000256" key="12">
    <source>
        <dbReference type="ARBA" id="ARBA00023136"/>
    </source>
</evidence>
<dbReference type="GO" id="GO:0004499">
    <property type="term" value="F:N,N-dimethylaniline monooxygenase activity"/>
    <property type="evidence" value="ECO:0007669"/>
    <property type="project" value="UniProtKB-UniRule"/>
</dbReference>
<gene>
    <name evidence="20" type="ORF">MEDL_3141</name>
</gene>
<dbReference type="InterPro" id="IPR002253">
    <property type="entry name" value="Flavin_mOase_1"/>
</dbReference>
<dbReference type="PRINTS" id="PR00370">
    <property type="entry name" value="FMOXYGENASE"/>
</dbReference>
<evidence type="ECO:0000256" key="10">
    <source>
        <dbReference type="ARBA" id="ARBA00023002"/>
    </source>
</evidence>
<evidence type="ECO:0000256" key="19">
    <source>
        <dbReference type="RuleBase" id="RU361177"/>
    </source>
</evidence>
<dbReference type="Gene3D" id="3.50.50.60">
    <property type="entry name" value="FAD/NAD(P)-binding domain"/>
    <property type="match status" value="1"/>
</dbReference>
<evidence type="ECO:0000256" key="15">
    <source>
        <dbReference type="ARBA" id="ARBA00048041"/>
    </source>
</evidence>
<evidence type="ECO:0000256" key="14">
    <source>
        <dbReference type="ARBA" id="ARBA00047338"/>
    </source>
</evidence>
<proteinExistence type="inferred from homology"/>
<organism evidence="20 21">
    <name type="scientific">Mytilus edulis</name>
    <name type="common">Blue mussel</name>
    <dbReference type="NCBI Taxonomy" id="6550"/>
    <lineage>
        <taxon>Eukaryota</taxon>
        <taxon>Metazoa</taxon>
        <taxon>Spiralia</taxon>
        <taxon>Lophotrochozoa</taxon>
        <taxon>Mollusca</taxon>
        <taxon>Bivalvia</taxon>
        <taxon>Autobranchia</taxon>
        <taxon>Pteriomorphia</taxon>
        <taxon>Mytilida</taxon>
        <taxon>Mytiloidea</taxon>
        <taxon>Mytilidae</taxon>
        <taxon>Mytilinae</taxon>
        <taxon>Mytilus</taxon>
    </lineage>
</organism>
<keyword evidence="5" id="KW-0812">Transmembrane</keyword>
<dbReference type="GO" id="GO:0050661">
    <property type="term" value="F:NADP binding"/>
    <property type="evidence" value="ECO:0007669"/>
    <property type="project" value="InterPro"/>
</dbReference>
<evidence type="ECO:0000256" key="13">
    <source>
        <dbReference type="ARBA" id="ARBA00045957"/>
    </source>
</evidence>
<keyword evidence="21" id="KW-1185">Reference proteome</keyword>
<keyword evidence="6 18" id="KW-0256">Endoplasmic reticulum</keyword>
<dbReference type="InterPro" id="IPR000960">
    <property type="entry name" value="Flavin_mOase"/>
</dbReference>
<evidence type="ECO:0000256" key="11">
    <source>
        <dbReference type="ARBA" id="ARBA00023033"/>
    </source>
</evidence>
<comment type="catalytic activity">
    <reaction evidence="14">
        <text>hypotaurine + NADH + O2 + H(+) = taurine + NAD(+) + H2O</text>
        <dbReference type="Rhea" id="RHEA:74111"/>
        <dbReference type="ChEBI" id="CHEBI:15377"/>
        <dbReference type="ChEBI" id="CHEBI:15378"/>
        <dbReference type="ChEBI" id="CHEBI:15379"/>
        <dbReference type="ChEBI" id="CHEBI:57540"/>
        <dbReference type="ChEBI" id="CHEBI:57853"/>
        <dbReference type="ChEBI" id="CHEBI:57945"/>
        <dbReference type="ChEBI" id="CHEBI:507393"/>
        <dbReference type="EC" id="1.14.13.8"/>
    </reaction>
    <physiologicalReaction direction="left-to-right" evidence="14">
        <dbReference type="Rhea" id="RHEA:74112"/>
    </physiologicalReaction>
</comment>
<evidence type="ECO:0000313" key="20">
    <source>
        <dbReference type="EMBL" id="CAG2187668.1"/>
    </source>
</evidence>
<comment type="subcellular location">
    <subcellularLocation>
        <location evidence="2">Endoplasmic reticulum membrane</location>
        <topology evidence="2">Single-pass membrane protein</topology>
    </subcellularLocation>
</comment>
<protein>
    <recommendedName>
        <fullName evidence="19">Flavin-containing monooxygenase</fullName>
        <ecNumber evidence="19">1.-.-.-</ecNumber>
    </recommendedName>
</protein>
<keyword evidence="8 18" id="KW-0521">NADP</keyword>
<dbReference type="InterPro" id="IPR036188">
    <property type="entry name" value="FAD/NAD-bd_sf"/>
</dbReference>
<keyword evidence="10 18" id="KW-0560">Oxidoreductase</keyword>
<dbReference type="Proteomes" id="UP000683360">
    <property type="component" value="Unassembled WGS sequence"/>
</dbReference>
<evidence type="ECO:0000256" key="8">
    <source>
        <dbReference type="ARBA" id="ARBA00022857"/>
    </source>
</evidence>
<comment type="function">
    <text evidence="13">Broad spectrum monooxygenase that catalyzes the oxygenation of a wide variety of nitrogen- and sulfur-containing compounds including xenobiotics. Catalyzes the S-oxygenation of hypotaurine to produce taurine, an organic osmolyte involved in cell volume regulation as well as a variety of cytoprotective and developmental processes. In vitro, catalyzes the N-oxygenation of trimethylamine (TMA) to produce trimethylamine N-oxide (TMAO) and could therefore participate to the detoxification of this compound that is generated by the action of gut microbiota from dietary precursors such as choline, choline containing compounds, betaine or L-carnitine.</text>
</comment>
<dbReference type="OrthoDB" id="66881at2759"/>
<dbReference type="FunFam" id="3.50.50.60:FF:000159">
    <property type="entry name" value="Dimethylaniline monooxygenase [N-oxide-forming]"/>
    <property type="match status" value="1"/>
</dbReference>
<evidence type="ECO:0000256" key="16">
    <source>
        <dbReference type="ARBA" id="ARBA00048088"/>
    </source>
</evidence>
<dbReference type="Pfam" id="PF00743">
    <property type="entry name" value="FMO-like"/>
    <property type="match status" value="1"/>
</dbReference>
<dbReference type="InterPro" id="IPR020946">
    <property type="entry name" value="Flavin_mOase-like"/>
</dbReference>
<dbReference type="PIRSF" id="PIRSF000332">
    <property type="entry name" value="FMO"/>
    <property type="match status" value="1"/>
</dbReference>
<keyword evidence="9" id="KW-1133">Transmembrane helix</keyword>
<comment type="caution">
    <text evidence="20">The sequence shown here is derived from an EMBL/GenBank/DDBJ whole genome shotgun (WGS) entry which is preliminary data.</text>
</comment>
<dbReference type="GO" id="GO:0005789">
    <property type="term" value="C:endoplasmic reticulum membrane"/>
    <property type="evidence" value="ECO:0007669"/>
    <property type="project" value="UniProtKB-SubCell"/>
</dbReference>
<keyword evidence="12 18" id="KW-0472">Membrane</keyword>
<keyword evidence="7 18" id="KW-0274">FAD</keyword>
<comment type="cofactor">
    <cofactor evidence="1 18 19">
        <name>FAD</name>
        <dbReference type="ChEBI" id="CHEBI:57692"/>
    </cofactor>
</comment>
<dbReference type="GO" id="GO:0050660">
    <property type="term" value="F:flavin adenine dinucleotide binding"/>
    <property type="evidence" value="ECO:0007669"/>
    <property type="project" value="InterPro"/>
</dbReference>
<evidence type="ECO:0000256" key="2">
    <source>
        <dbReference type="ARBA" id="ARBA00004389"/>
    </source>
</evidence>
<evidence type="ECO:0000313" key="21">
    <source>
        <dbReference type="Proteomes" id="UP000683360"/>
    </source>
</evidence>
<evidence type="ECO:0000256" key="7">
    <source>
        <dbReference type="ARBA" id="ARBA00022827"/>
    </source>
</evidence>
<comment type="similarity">
    <text evidence="3 18 19">Belongs to the FMO family.</text>
</comment>
<dbReference type="SUPFAM" id="SSF51905">
    <property type="entry name" value="FAD/NAD(P)-binding domain"/>
    <property type="match status" value="2"/>
</dbReference>
<evidence type="ECO:0000256" key="5">
    <source>
        <dbReference type="ARBA" id="ARBA00022692"/>
    </source>
</evidence>
<evidence type="ECO:0000256" key="1">
    <source>
        <dbReference type="ARBA" id="ARBA00001974"/>
    </source>
</evidence>
<evidence type="ECO:0000256" key="18">
    <source>
        <dbReference type="PIRNR" id="PIRNR000332"/>
    </source>
</evidence>
<comment type="catalytic activity">
    <reaction evidence="17">
        <text>N,N-dimethylaniline + NADPH + O2 + H(+) = N,N-dimethylaniline N-oxide + NADP(+) + H2O</text>
        <dbReference type="Rhea" id="RHEA:24468"/>
        <dbReference type="ChEBI" id="CHEBI:15377"/>
        <dbReference type="ChEBI" id="CHEBI:15378"/>
        <dbReference type="ChEBI" id="CHEBI:15379"/>
        <dbReference type="ChEBI" id="CHEBI:16269"/>
        <dbReference type="ChEBI" id="CHEBI:17735"/>
        <dbReference type="ChEBI" id="CHEBI:57783"/>
        <dbReference type="ChEBI" id="CHEBI:58349"/>
        <dbReference type="EC" id="1.14.13.8"/>
    </reaction>
    <physiologicalReaction direction="left-to-right" evidence="17">
        <dbReference type="Rhea" id="RHEA:24469"/>
    </physiologicalReaction>
</comment>
<accession>A0A8S3PV76</accession>
<evidence type="ECO:0000256" key="17">
    <source>
        <dbReference type="ARBA" id="ARBA00049443"/>
    </source>
</evidence>
<evidence type="ECO:0000256" key="6">
    <source>
        <dbReference type="ARBA" id="ARBA00022824"/>
    </source>
</evidence>
<evidence type="ECO:0000256" key="4">
    <source>
        <dbReference type="ARBA" id="ARBA00022630"/>
    </source>
</evidence>
<keyword evidence="4 18" id="KW-0285">Flavoprotein</keyword>
<name>A0A8S3PV76_MYTED</name>
<keyword evidence="11 18" id="KW-0503">Monooxygenase</keyword>
<comment type="catalytic activity">
    <reaction evidence="16">
        <text>trimethylamine + NADPH + O2 = trimethylamine N-oxide + NADP(+) + H2O</text>
        <dbReference type="Rhea" id="RHEA:31979"/>
        <dbReference type="ChEBI" id="CHEBI:15377"/>
        <dbReference type="ChEBI" id="CHEBI:15379"/>
        <dbReference type="ChEBI" id="CHEBI:15724"/>
        <dbReference type="ChEBI" id="CHEBI:57783"/>
        <dbReference type="ChEBI" id="CHEBI:58349"/>
        <dbReference type="ChEBI" id="CHEBI:58389"/>
        <dbReference type="EC" id="1.14.13.148"/>
    </reaction>
    <physiologicalReaction direction="left-to-right" evidence="16">
        <dbReference type="Rhea" id="RHEA:31980"/>
    </physiologicalReaction>
</comment>
<dbReference type="EC" id="1.-.-.-" evidence="19"/>
<comment type="catalytic activity">
    <reaction evidence="15">
        <text>hypotaurine + NADPH + O2 + H(+) = taurine + NADP(+) + H2O</text>
        <dbReference type="Rhea" id="RHEA:69819"/>
        <dbReference type="ChEBI" id="CHEBI:15377"/>
        <dbReference type="ChEBI" id="CHEBI:15378"/>
        <dbReference type="ChEBI" id="CHEBI:15379"/>
        <dbReference type="ChEBI" id="CHEBI:57783"/>
        <dbReference type="ChEBI" id="CHEBI:57853"/>
        <dbReference type="ChEBI" id="CHEBI:58349"/>
        <dbReference type="ChEBI" id="CHEBI:507393"/>
        <dbReference type="EC" id="1.14.13.8"/>
    </reaction>
    <physiologicalReaction direction="left-to-right" evidence="15">
        <dbReference type="Rhea" id="RHEA:69820"/>
    </physiologicalReaction>
</comment>
<evidence type="ECO:0000256" key="9">
    <source>
        <dbReference type="ARBA" id="ARBA00022989"/>
    </source>
</evidence>
<reference evidence="20" key="1">
    <citation type="submission" date="2021-03" db="EMBL/GenBank/DDBJ databases">
        <authorList>
            <person name="Bekaert M."/>
        </authorList>
    </citation>
    <scope>NUCLEOTIDE SEQUENCE</scope>
</reference>
<dbReference type="PANTHER" id="PTHR23023">
    <property type="entry name" value="DIMETHYLANILINE MONOOXYGENASE"/>
    <property type="match status" value="1"/>
</dbReference>
<dbReference type="EMBL" id="CAJPWZ010000180">
    <property type="protein sequence ID" value="CAG2187668.1"/>
    <property type="molecule type" value="Genomic_DNA"/>
</dbReference>
<sequence length="570" mass="63912">MKRVAIIGAGCSGLAAIKCCLDEGLQPVCFESEDDIGGLWNYTDSAKYGKGSVYKSCVINTSKEMMAFSDFPPPKHFPTFLPHKYVLQYFKLYANNFGLLDYINFRTSVESITQCSDFDQTGRWKVTYKSDNSGQTVSEIFDGVLVCTGHHTYPNKPTFDGIENFRGTAIHSHSYRSPQQFADKKVLVVGIGNSAVDIAVDLSNTASEVYLSTRRGAWVIGRKGFWGYPADAVANCRLLFQLPRNVLQYSVEKMANFNFDHESYGIKPKHRSLEAHPTINDDLPIKIMTGKIRIKPDVHNFDDCGVVFEDGSYERIDAVVYATGYSYKIKFLDESIVKIENNKTDLYKYMFPQHLKHPTLAVVGLVQAIGAVMPISEIQCRWFTRVLKGINTLPPLSDMMEDIEAKHLHNSMHIQSQRHTLQTFWIQYMDEIAEKIGCKPNLKRLFIDDPRLALHCLCGPCFPAQYRLQGPGKWNGARASIIGGMERSLAPLKSRILPQNAKITDSSCNVTYIAVPKWLTSNGASCVDGTARSAFVEFYEDKTGFVVLYCTPGVFVLVFMLHATCSAQSV</sequence>